<evidence type="ECO:0000256" key="12">
    <source>
        <dbReference type="ARBA" id="ARBA00023326"/>
    </source>
</evidence>
<keyword evidence="9 18" id="KW-0503">Monooxygenase</keyword>
<keyword evidence="3" id="KW-0964">Secreted</keyword>
<comment type="catalytic activity">
    <reaction evidence="14">
        <text>[(1-&gt;4)-beta-D-glucosyl]n+m + reduced acceptor + O2 = 4-dehydro-beta-D-glucosyl-[(1-&gt;4)-beta-D-glucosyl]n-1 + [(1-&gt;4)-beta-D-glucosyl]m + acceptor + H2O.</text>
        <dbReference type="EC" id="1.14.99.56"/>
    </reaction>
</comment>
<feature type="signal peptide" evidence="16">
    <location>
        <begin position="1"/>
        <end position="18"/>
    </location>
</feature>
<evidence type="ECO:0000256" key="7">
    <source>
        <dbReference type="ARBA" id="ARBA00023002"/>
    </source>
</evidence>
<evidence type="ECO:0000313" key="19">
    <source>
        <dbReference type="Proteomes" id="UP000799778"/>
    </source>
</evidence>
<dbReference type="GeneID" id="54288302"/>
<feature type="domain" description="Auxiliary Activity family 9 catalytic" evidence="17">
    <location>
        <begin position="21"/>
        <end position="224"/>
    </location>
</feature>
<evidence type="ECO:0000259" key="17">
    <source>
        <dbReference type="Pfam" id="PF03443"/>
    </source>
</evidence>
<feature type="chain" id="PRO_5025401128" description="lytic cellulose monooxygenase (C4-dehydrogenating)" evidence="16">
    <location>
        <begin position="19"/>
        <end position="251"/>
    </location>
</feature>
<keyword evidence="4" id="KW-0479">Metal-binding</keyword>
<evidence type="ECO:0000256" key="13">
    <source>
        <dbReference type="ARBA" id="ARBA00044502"/>
    </source>
</evidence>
<dbReference type="OrthoDB" id="6038816at2759"/>
<keyword evidence="8" id="KW-0186">Copper</keyword>
<evidence type="ECO:0000256" key="10">
    <source>
        <dbReference type="ARBA" id="ARBA00023157"/>
    </source>
</evidence>
<evidence type="ECO:0000256" key="16">
    <source>
        <dbReference type="SAM" id="SignalP"/>
    </source>
</evidence>
<dbReference type="AlphaFoldDB" id="A0A6A5XTZ2"/>
<evidence type="ECO:0000256" key="15">
    <source>
        <dbReference type="ARBA" id="ARBA00047174"/>
    </source>
</evidence>
<dbReference type="EMBL" id="ML978068">
    <property type="protein sequence ID" value="KAF2016825.1"/>
    <property type="molecule type" value="Genomic_DNA"/>
</dbReference>
<dbReference type="PANTHER" id="PTHR33353">
    <property type="entry name" value="PUTATIVE (AFU_ORTHOLOGUE AFUA_1G12560)-RELATED"/>
    <property type="match status" value="1"/>
</dbReference>
<dbReference type="EC" id="1.14.99.56" evidence="15"/>
<evidence type="ECO:0000256" key="2">
    <source>
        <dbReference type="ARBA" id="ARBA00004613"/>
    </source>
</evidence>
<comment type="subcellular location">
    <subcellularLocation>
        <location evidence="2">Secreted</location>
    </subcellularLocation>
</comment>
<dbReference type="PANTHER" id="PTHR33353:SF10">
    <property type="entry name" value="ENDO-BETA-1,4-GLUCANASE D"/>
    <property type="match status" value="1"/>
</dbReference>
<proteinExistence type="inferred from homology"/>
<dbReference type="GO" id="GO:0004497">
    <property type="term" value="F:monooxygenase activity"/>
    <property type="evidence" value="ECO:0007669"/>
    <property type="project" value="UniProtKB-KW"/>
</dbReference>
<evidence type="ECO:0000256" key="5">
    <source>
        <dbReference type="ARBA" id="ARBA00022729"/>
    </source>
</evidence>
<evidence type="ECO:0000256" key="9">
    <source>
        <dbReference type="ARBA" id="ARBA00023033"/>
    </source>
</evidence>
<keyword evidence="7" id="KW-0560">Oxidoreductase</keyword>
<name>A0A6A5XTZ2_9PLEO</name>
<keyword evidence="12" id="KW-0624">Polysaccharide degradation</keyword>
<dbReference type="Pfam" id="PF03443">
    <property type="entry name" value="AA9"/>
    <property type="match status" value="1"/>
</dbReference>
<keyword evidence="19" id="KW-1185">Reference proteome</keyword>
<evidence type="ECO:0000256" key="4">
    <source>
        <dbReference type="ARBA" id="ARBA00022723"/>
    </source>
</evidence>
<reference evidence="18" key="1">
    <citation type="journal article" date="2020" name="Stud. Mycol.">
        <title>101 Dothideomycetes genomes: a test case for predicting lifestyles and emergence of pathogens.</title>
        <authorList>
            <person name="Haridas S."/>
            <person name="Albert R."/>
            <person name="Binder M."/>
            <person name="Bloem J."/>
            <person name="Labutti K."/>
            <person name="Salamov A."/>
            <person name="Andreopoulos B."/>
            <person name="Baker S."/>
            <person name="Barry K."/>
            <person name="Bills G."/>
            <person name="Bluhm B."/>
            <person name="Cannon C."/>
            <person name="Castanera R."/>
            <person name="Culley D."/>
            <person name="Daum C."/>
            <person name="Ezra D."/>
            <person name="Gonzalez J."/>
            <person name="Henrissat B."/>
            <person name="Kuo A."/>
            <person name="Liang C."/>
            <person name="Lipzen A."/>
            <person name="Lutzoni F."/>
            <person name="Magnuson J."/>
            <person name="Mondo S."/>
            <person name="Nolan M."/>
            <person name="Ohm R."/>
            <person name="Pangilinan J."/>
            <person name="Park H.-J."/>
            <person name="Ramirez L."/>
            <person name="Alfaro M."/>
            <person name="Sun H."/>
            <person name="Tritt A."/>
            <person name="Yoshinaga Y."/>
            <person name="Zwiers L.-H."/>
            <person name="Turgeon B."/>
            <person name="Goodwin S."/>
            <person name="Spatafora J."/>
            <person name="Crous P."/>
            <person name="Grigoriev I."/>
        </authorList>
    </citation>
    <scope>NUCLEOTIDE SEQUENCE</scope>
    <source>
        <strain evidence="18">CBS 175.79</strain>
    </source>
</reference>
<evidence type="ECO:0000256" key="8">
    <source>
        <dbReference type="ARBA" id="ARBA00023008"/>
    </source>
</evidence>
<dbReference type="GO" id="GO:0030245">
    <property type="term" value="P:cellulose catabolic process"/>
    <property type="evidence" value="ECO:0007669"/>
    <property type="project" value="UniProtKB-KW"/>
</dbReference>
<evidence type="ECO:0000256" key="14">
    <source>
        <dbReference type="ARBA" id="ARBA00045077"/>
    </source>
</evidence>
<evidence type="ECO:0000256" key="1">
    <source>
        <dbReference type="ARBA" id="ARBA00001973"/>
    </source>
</evidence>
<keyword evidence="11" id="KW-0119">Carbohydrate metabolism</keyword>
<dbReference type="Proteomes" id="UP000799778">
    <property type="component" value="Unassembled WGS sequence"/>
</dbReference>
<dbReference type="InterPro" id="IPR005103">
    <property type="entry name" value="AA9_LPMO"/>
</dbReference>
<keyword evidence="6" id="KW-0136">Cellulose degradation</keyword>
<dbReference type="RefSeq" id="XP_033385164.1">
    <property type="nucleotide sequence ID" value="XM_033530905.1"/>
</dbReference>
<organism evidence="18 19">
    <name type="scientific">Aaosphaeria arxii CBS 175.79</name>
    <dbReference type="NCBI Taxonomy" id="1450172"/>
    <lineage>
        <taxon>Eukaryota</taxon>
        <taxon>Fungi</taxon>
        <taxon>Dikarya</taxon>
        <taxon>Ascomycota</taxon>
        <taxon>Pezizomycotina</taxon>
        <taxon>Dothideomycetes</taxon>
        <taxon>Pleosporomycetidae</taxon>
        <taxon>Pleosporales</taxon>
        <taxon>Pleosporales incertae sedis</taxon>
        <taxon>Aaosphaeria</taxon>
    </lineage>
</organism>
<comment type="similarity">
    <text evidence="13">Belongs to the polysaccharide monooxygenase AA9 family.</text>
</comment>
<evidence type="ECO:0000256" key="3">
    <source>
        <dbReference type="ARBA" id="ARBA00022525"/>
    </source>
</evidence>
<sequence length="251" mass="27904">MKGTLWCLWVWYLHATTAFSHYVFAHVSHNGGPLSKAWQFIRKIEPGWAQCERCGSGEYNPYFDIYDNNFRCGRGAATSGRGVETLTVNAGDHLAFFSTLTSTDIEIFHEGPGLAYLSKPDSGELEDYSGDGDWFKIQAHVANKAGKWALQGQKSMNFTIPKSTPPGKYLMRVEHIYPYDATFNSTQFYLSCAHIDIKGPGGGTPKPTVKFPGAYDLWEPALWVPYRFTSFPVAAKDVSGYVPPGPPVWNG</sequence>
<evidence type="ECO:0000256" key="6">
    <source>
        <dbReference type="ARBA" id="ARBA00023001"/>
    </source>
</evidence>
<gene>
    <name evidence="18" type="ORF">BU24DRAFT_448641</name>
</gene>
<evidence type="ECO:0000256" key="11">
    <source>
        <dbReference type="ARBA" id="ARBA00023277"/>
    </source>
</evidence>
<dbReference type="GO" id="GO:0046872">
    <property type="term" value="F:metal ion binding"/>
    <property type="evidence" value="ECO:0007669"/>
    <property type="project" value="UniProtKB-KW"/>
</dbReference>
<accession>A0A6A5XTZ2</accession>
<dbReference type="InterPro" id="IPR049892">
    <property type="entry name" value="AA9"/>
</dbReference>
<protein>
    <recommendedName>
        <fullName evidence="15">lytic cellulose monooxygenase (C4-dehydrogenating)</fullName>
        <ecNumber evidence="15">1.14.99.56</ecNumber>
    </recommendedName>
</protein>
<dbReference type="GO" id="GO:0005576">
    <property type="term" value="C:extracellular region"/>
    <property type="evidence" value="ECO:0007669"/>
    <property type="project" value="UniProtKB-SubCell"/>
</dbReference>
<keyword evidence="5 16" id="KW-0732">Signal</keyword>
<evidence type="ECO:0000313" key="18">
    <source>
        <dbReference type="EMBL" id="KAF2016825.1"/>
    </source>
</evidence>
<dbReference type="Gene3D" id="2.70.50.70">
    <property type="match status" value="1"/>
</dbReference>
<keyword evidence="10" id="KW-1015">Disulfide bond</keyword>
<comment type="cofactor">
    <cofactor evidence="1">
        <name>Cu(2+)</name>
        <dbReference type="ChEBI" id="CHEBI:29036"/>
    </cofactor>
</comment>